<dbReference type="Pfam" id="PF08356">
    <property type="entry name" value="EF_assoc_2"/>
    <property type="match status" value="1"/>
</dbReference>
<dbReference type="InterPro" id="IPR027417">
    <property type="entry name" value="P-loop_NTPase"/>
</dbReference>
<reference evidence="4" key="1">
    <citation type="submission" date="2020-08" db="EMBL/GenBank/DDBJ databases">
        <title>Plant Genome Project.</title>
        <authorList>
            <person name="Zhang R.-G."/>
        </authorList>
    </citation>
    <scope>NUCLEOTIDE SEQUENCE</scope>
    <source>
        <strain evidence="4">WSP0</strain>
        <tissue evidence="4">Leaf</tissue>
    </source>
</reference>
<name>A0AAV6K9T9_9ERIC</name>
<evidence type="ECO:0000313" key="5">
    <source>
        <dbReference type="Proteomes" id="UP000823749"/>
    </source>
</evidence>
<dbReference type="InterPro" id="IPR013567">
    <property type="entry name" value="EF_hand_assoc_2"/>
</dbReference>
<protein>
    <recommendedName>
        <fullName evidence="3">EF hand associated type-2 domain-containing protein</fullName>
    </recommendedName>
</protein>
<comment type="caution">
    <text evidence="4">The sequence shown here is derived from an EMBL/GenBank/DDBJ whole genome shotgun (WGS) entry which is preliminary data.</text>
</comment>
<dbReference type="PRINTS" id="PR00449">
    <property type="entry name" value="RASTRNSFRMNG"/>
</dbReference>
<dbReference type="PANTHER" id="PTHR46819:SF1">
    <property type="entry name" value="EF-HAND CALCIUM-BINDING DOMAIN-CONTAINING PROTEIN 7"/>
    <property type="match status" value="1"/>
</dbReference>
<gene>
    <name evidence="4" type="ORF">RHGRI_014549</name>
</gene>
<proteinExistence type="predicted"/>
<feature type="domain" description="EF hand associated type-2" evidence="3">
    <location>
        <begin position="169"/>
        <end position="248"/>
    </location>
</feature>
<dbReference type="Proteomes" id="UP000823749">
    <property type="component" value="Chromosome 5"/>
</dbReference>
<dbReference type="Gene3D" id="1.10.238.10">
    <property type="entry name" value="EF-hand"/>
    <property type="match status" value="1"/>
</dbReference>
<dbReference type="AlphaFoldDB" id="A0AAV6K9T9"/>
<keyword evidence="2" id="KW-0677">Repeat</keyword>
<evidence type="ECO:0000259" key="3">
    <source>
        <dbReference type="Pfam" id="PF08356"/>
    </source>
</evidence>
<dbReference type="EMBL" id="JACTNZ010000005">
    <property type="protein sequence ID" value="KAG5549225.1"/>
    <property type="molecule type" value="Genomic_DNA"/>
</dbReference>
<accession>A0AAV6K9T9</accession>
<evidence type="ECO:0000256" key="2">
    <source>
        <dbReference type="ARBA" id="ARBA00022737"/>
    </source>
</evidence>
<dbReference type="PANTHER" id="PTHR46819">
    <property type="entry name" value="EF-HAND CALCIUM-BINDING DOMAIN-CONTAINING PROTEIN 7"/>
    <property type="match status" value="1"/>
</dbReference>
<dbReference type="SUPFAM" id="SSF52540">
    <property type="entry name" value="P-loop containing nucleoside triphosphate hydrolases"/>
    <property type="match status" value="1"/>
</dbReference>
<evidence type="ECO:0000313" key="4">
    <source>
        <dbReference type="EMBL" id="KAG5549225.1"/>
    </source>
</evidence>
<sequence>MAGGGADARSGVRIVVAGDRGTGKSSFIATAATRTFPINVPSLLPPTRLPDDLYPDRVPVTIIDTSSWSLSLSLSLSLYVYITQPLSSNINACVMFLNSVLSMEENWPNNLNGLMLSCLLMRVISLPHLTAVVITEQVKVPVMVVGCKLDLRDDKHPLNLEQVMSPIMQQFQEIETCIECSAFKQIQEAQTLKPQCLRALKQIFILCDHDRDGRLKTTWTVLRKFGYNNDIRLNDDHLPPPVKRAPDQLFRQIEWEIDKHGI</sequence>
<dbReference type="InterPro" id="IPR052266">
    <property type="entry name" value="Miro-EF-hand_domain"/>
</dbReference>
<evidence type="ECO:0000256" key="1">
    <source>
        <dbReference type="ARBA" id="ARBA00022723"/>
    </source>
</evidence>
<dbReference type="GO" id="GO:0046872">
    <property type="term" value="F:metal ion binding"/>
    <property type="evidence" value="ECO:0007669"/>
    <property type="project" value="UniProtKB-KW"/>
</dbReference>
<keyword evidence="1" id="KW-0479">Metal-binding</keyword>
<keyword evidence="5" id="KW-1185">Reference proteome</keyword>
<organism evidence="4 5">
    <name type="scientific">Rhododendron griersonianum</name>
    <dbReference type="NCBI Taxonomy" id="479676"/>
    <lineage>
        <taxon>Eukaryota</taxon>
        <taxon>Viridiplantae</taxon>
        <taxon>Streptophyta</taxon>
        <taxon>Embryophyta</taxon>
        <taxon>Tracheophyta</taxon>
        <taxon>Spermatophyta</taxon>
        <taxon>Magnoliopsida</taxon>
        <taxon>eudicotyledons</taxon>
        <taxon>Gunneridae</taxon>
        <taxon>Pentapetalae</taxon>
        <taxon>asterids</taxon>
        <taxon>Ericales</taxon>
        <taxon>Ericaceae</taxon>
        <taxon>Ericoideae</taxon>
        <taxon>Rhodoreae</taxon>
        <taxon>Rhododendron</taxon>
    </lineage>
</organism>
<dbReference type="Gene3D" id="3.40.50.300">
    <property type="entry name" value="P-loop containing nucleotide triphosphate hydrolases"/>
    <property type="match status" value="1"/>
</dbReference>